<dbReference type="STRING" id="698738.OLEAN_C23990"/>
<dbReference type="AlphaFoldDB" id="R4YP14"/>
<keyword evidence="1" id="KW-1133">Transmembrane helix</keyword>
<keyword evidence="3" id="KW-1185">Reference proteome</keyword>
<evidence type="ECO:0000256" key="1">
    <source>
        <dbReference type="SAM" id="Phobius"/>
    </source>
</evidence>
<feature type="transmembrane region" description="Helical" evidence="1">
    <location>
        <begin position="20"/>
        <end position="39"/>
    </location>
</feature>
<accession>R4YP14</accession>
<proteinExistence type="predicted"/>
<evidence type="ECO:0000313" key="3">
    <source>
        <dbReference type="Proteomes" id="UP000032749"/>
    </source>
</evidence>
<dbReference type="NCBIfam" id="TIGR03165">
    <property type="entry name" value="F1F0_chp_2"/>
    <property type="match status" value="1"/>
</dbReference>
<dbReference type="HOGENOM" id="CLU_155951_1_0_6"/>
<sequence length="114" mass="12800">MLNNLNDGLLVSSWSGSVLALFIGVLLGAFYFMGLWWTVRQLNSSKNVAPVFLLSLLFRTAVVVLGFYILLGNDWQQLLLGLIGFMLVRFFATRYVSNMTFDTSHLLEKNSDAS</sequence>
<evidence type="ECO:0000313" key="2">
    <source>
        <dbReference type="EMBL" id="CCK76575.1"/>
    </source>
</evidence>
<dbReference type="EMBL" id="FO203512">
    <property type="protein sequence ID" value="CCK76575.1"/>
    <property type="molecule type" value="Genomic_DNA"/>
</dbReference>
<keyword evidence="1" id="KW-0812">Transmembrane</keyword>
<dbReference type="KEGG" id="oai:OLEAN_C23990"/>
<protein>
    <recommendedName>
        <fullName evidence="4">ATP synthase subunit I</fullName>
    </recommendedName>
</protein>
<reference evidence="2 3" key="1">
    <citation type="journal article" date="2013" name="Nat. Commun.">
        <title>Genome sequence and functional genomic analysis of the oil-degrading bacterium Oleispira antarctica.</title>
        <authorList>
            <person name="Kube M."/>
            <person name="Chernikova T.N."/>
            <person name="Al-Ramahi Y."/>
            <person name="Beloqui A."/>
            <person name="Lopez-Cortez N."/>
            <person name="Guazzaroni M.E."/>
            <person name="Heipieper H.J."/>
            <person name="Klages S."/>
            <person name="Kotsyurbenko O.R."/>
            <person name="Langer I."/>
            <person name="Nechitaylo T.Y."/>
            <person name="Lunsdorf H."/>
            <person name="Fernandez M."/>
            <person name="Juarez S."/>
            <person name="Ciordia S."/>
            <person name="Singer A."/>
            <person name="Kagan O."/>
            <person name="Egorova O."/>
            <person name="Petit P.A."/>
            <person name="Stogios P."/>
            <person name="Kim Y."/>
            <person name="Tchigvintsev A."/>
            <person name="Flick R."/>
            <person name="Denaro R."/>
            <person name="Genovese M."/>
            <person name="Albar J.P."/>
            <person name="Reva O.N."/>
            <person name="Martinez-Gomariz M."/>
            <person name="Tran H."/>
            <person name="Ferrer M."/>
            <person name="Savchenko A."/>
            <person name="Yakunin A.F."/>
            <person name="Yakimov M.M."/>
            <person name="Golyshina O.V."/>
            <person name="Reinhardt R."/>
            <person name="Golyshin P.N."/>
        </authorList>
    </citation>
    <scope>NUCLEOTIDE SEQUENCE [LARGE SCALE GENOMIC DNA]</scope>
</reference>
<keyword evidence="1" id="KW-0472">Membrane</keyword>
<dbReference type="OrthoDB" id="467414at2"/>
<gene>
    <name evidence="2" type="ORF">OLEAN_C23990</name>
</gene>
<dbReference type="InterPro" id="IPR017581">
    <property type="entry name" value="AtpR-like"/>
</dbReference>
<dbReference type="Pfam" id="PF12966">
    <property type="entry name" value="AtpR"/>
    <property type="match status" value="1"/>
</dbReference>
<organism evidence="2 3">
    <name type="scientific">Oleispira antarctica RB-8</name>
    <dbReference type="NCBI Taxonomy" id="698738"/>
    <lineage>
        <taxon>Bacteria</taxon>
        <taxon>Pseudomonadati</taxon>
        <taxon>Pseudomonadota</taxon>
        <taxon>Gammaproteobacteria</taxon>
        <taxon>Oceanospirillales</taxon>
        <taxon>Oceanospirillaceae</taxon>
        <taxon>Oleispira</taxon>
    </lineage>
</organism>
<dbReference type="Proteomes" id="UP000032749">
    <property type="component" value="Chromosome"/>
</dbReference>
<evidence type="ECO:0008006" key="4">
    <source>
        <dbReference type="Google" id="ProtNLM"/>
    </source>
</evidence>
<feature type="transmembrane region" description="Helical" evidence="1">
    <location>
        <begin position="77"/>
        <end position="96"/>
    </location>
</feature>
<name>R4YP14_OLEAN</name>
<feature type="transmembrane region" description="Helical" evidence="1">
    <location>
        <begin position="51"/>
        <end position="71"/>
    </location>
</feature>